<feature type="region of interest" description="Disordered" evidence="1">
    <location>
        <begin position="47"/>
        <end position="80"/>
    </location>
</feature>
<sequence>MNNKLPTVLKSPDIVEYDIIEHIDCENNNIIQTNKICHSVQNIRKSPELDESNNMEDDNFSGTDNDYSPSEEECSDSEEYASMENCVHSDQDLSPDSEYEEATEDDILVTDETLPGTQAKDHDEWENISESPITFNEFAGECTFNLPPFVGVTPEDIYKMFVTDEMIDIMVSETNAYAQKYIQINQQNMKRNSRMTKWSDTSSQEMRTFLAVLMAMGLCRVPNLNLYWSRNKLYRNEFISSVMTRDRFLLLLKCWHVSDVSNEDQTDKLYKIRNMFTKITENFRRIANPGKYVVIDETMIPWRGRLGFRQYIKNKSHRYGVKLYKLCTPEGYTSELEVYTGKKNQKKELEHSKKVVLRLMTNLTEMGRIVIVDNYYTSLGLAEDLLSQKTFLCGTLNKIRKYLPKQVTSYKLQKGEIIGKMNKKGVKVMKWMDKRNVLMLTTCKDHDDNLIDTGKKKRGTDECIKKPGCVLLYNKTKKGIDFSDQMSSYYTTLKRGIKWWRKVVMELIFGTALINAWIVFNSIQTDGKKLPKRLFVEKLIESLIKKKSMRPQHLKAHAIASKRVKKGEDVLVVTKNYAHFYHLVKLIKNPKRF</sequence>
<comment type="caution">
    <text evidence="3">The sequence shown here is derived from an EMBL/GenBank/DDBJ whole genome shotgun (WGS) entry which is preliminary data.</text>
</comment>
<feature type="compositionally biased region" description="Acidic residues" evidence="1">
    <location>
        <begin position="69"/>
        <end position="80"/>
    </location>
</feature>
<protein>
    <recommendedName>
        <fullName evidence="2">PiggyBac transposable element-derived protein domain-containing protein</fullName>
    </recommendedName>
</protein>
<dbReference type="Proteomes" id="UP001314205">
    <property type="component" value="Unassembled WGS sequence"/>
</dbReference>
<feature type="compositionally biased region" description="Acidic residues" evidence="1">
    <location>
        <begin position="49"/>
        <end position="59"/>
    </location>
</feature>
<dbReference type="EMBL" id="CAVLGL010000002">
    <property type="protein sequence ID" value="CAK1579459.1"/>
    <property type="molecule type" value="Genomic_DNA"/>
</dbReference>
<dbReference type="Pfam" id="PF13843">
    <property type="entry name" value="DDE_Tnp_1_7"/>
    <property type="match status" value="1"/>
</dbReference>
<feature type="region of interest" description="Disordered" evidence="1">
    <location>
        <begin position="88"/>
        <end position="107"/>
    </location>
</feature>
<evidence type="ECO:0000313" key="3">
    <source>
        <dbReference type="EMBL" id="CAK1579459.1"/>
    </source>
</evidence>
<evidence type="ECO:0000259" key="2">
    <source>
        <dbReference type="Pfam" id="PF13843"/>
    </source>
</evidence>
<proteinExistence type="predicted"/>
<dbReference type="InterPro" id="IPR029526">
    <property type="entry name" value="PGBD"/>
</dbReference>
<name>A0AAV1KC77_9NEOP</name>
<keyword evidence="4" id="KW-1185">Reference proteome</keyword>
<feature type="compositionally biased region" description="Acidic residues" evidence="1">
    <location>
        <begin position="93"/>
        <end position="107"/>
    </location>
</feature>
<reference evidence="3 4" key="1">
    <citation type="submission" date="2023-11" db="EMBL/GenBank/DDBJ databases">
        <authorList>
            <person name="Hedman E."/>
            <person name="Englund M."/>
            <person name="Stromberg M."/>
            <person name="Nyberg Akerstrom W."/>
            <person name="Nylinder S."/>
            <person name="Jareborg N."/>
            <person name="Kallberg Y."/>
            <person name="Kronander E."/>
        </authorList>
    </citation>
    <scope>NUCLEOTIDE SEQUENCE [LARGE SCALE GENOMIC DNA]</scope>
</reference>
<accession>A0AAV1KC77</accession>
<evidence type="ECO:0000313" key="4">
    <source>
        <dbReference type="Proteomes" id="UP001314205"/>
    </source>
</evidence>
<evidence type="ECO:0000256" key="1">
    <source>
        <dbReference type="SAM" id="MobiDB-lite"/>
    </source>
</evidence>
<dbReference type="AlphaFoldDB" id="A0AAV1KC77"/>
<dbReference type="PANTHER" id="PTHR46599:SF3">
    <property type="entry name" value="PIGGYBAC TRANSPOSABLE ELEMENT-DERIVED PROTEIN 4"/>
    <property type="match status" value="1"/>
</dbReference>
<dbReference type="PANTHER" id="PTHR46599">
    <property type="entry name" value="PIGGYBAC TRANSPOSABLE ELEMENT-DERIVED PROTEIN 4"/>
    <property type="match status" value="1"/>
</dbReference>
<gene>
    <name evidence="3" type="ORF">PARMNEM_LOCUS1398</name>
</gene>
<organism evidence="3 4">
    <name type="scientific">Parnassius mnemosyne</name>
    <name type="common">clouded apollo</name>
    <dbReference type="NCBI Taxonomy" id="213953"/>
    <lineage>
        <taxon>Eukaryota</taxon>
        <taxon>Metazoa</taxon>
        <taxon>Ecdysozoa</taxon>
        <taxon>Arthropoda</taxon>
        <taxon>Hexapoda</taxon>
        <taxon>Insecta</taxon>
        <taxon>Pterygota</taxon>
        <taxon>Neoptera</taxon>
        <taxon>Endopterygota</taxon>
        <taxon>Lepidoptera</taxon>
        <taxon>Glossata</taxon>
        <taxon>Ditrysia</taxon>
        <taxon>Papilionoidea</taxon>
        <taxon>Papilionidae</taxon>
        <taxon>Parnassiinae</taxon>
        <taxon>Parnassini</taxon>
        <taxon>Parnassius</taxon>
        <taxon>Driopa</taxon>
    </lineage>
</organism>
<feature type="domain" description="PiggyBac transposable element-derived protein" evidence="2">
    <location>
        <begin position="153"/>
        <end position="517"/>
    </location>
</feature>